<keyword evidence="2" id="KW-1185">Reference proteome</keyword>
<evidence type="ECO:0000313" key="2">
    <source>
        <dbReference type="Proteomes" id="UP000290759"/>
    </source>
</evidence>
<dbReference type="EMBL" id="QYBB01000008">
    <property type="protein sequence ID" value="RYC32226.1"/>
    <property type="molecule type" value="Genomic_DNA"/>
</dbReference>
<dbReference type="Proteomes" id="UP000290759">
    <property type="component" value="Unassembled WGS sequence"/>
</dbReference>
<organism evidence="1 2">
    <name type="scientific">Lichenibacterium minor</name>
    <dbReference type="NCBI Taxonomy" id="2316528"/>
    <lineage>
        <taxon>Bacteria</taxon>
        <taxon>Pseudomonadati</taxon>
        <taxon>Pseudomonadota</taxon>
        <taxon>Alphaproteobacteria</taxon>
        <taxon>Hyphomicrobiales</taxon>
        <taxon>Lichenihabitantaceae</taxon>
        <taxon>Lichenibacterium</taxon>
    </lineage>
</organism>
<reference evidence="1 2" key="1">
    <citation type="submission" date="2018-12" db="EMBL/GenBank/DDBJ databases">
        <authorList>
            <person name="Grouzdev D.S."/>
            <person name="Krutkina M.S."/>
        </authorList>
    </citation>
    <scope>NUCLEOTIDE SEQUENCE [LARGE SCALE GENOMIC DNA]</scope>
    <source>
        <strain evidence="1 2">RmlP026</strain>
    </source>
</reference>
<reference evidence="1 2" key="2">
    <citation type="submission" date="2019-02" db="EMBL/GenBank/DDBJ databases">
        <title>'Lichenibacterium ramalinii' gen. nov. sp. nov., 'Lichenibacterium minor' gen. nov. sp. nov.</title>
        <authorList>
            <person name="Pankratov T."/>
        </authorList>
    </citation>
    <scope>NUCLEOTIDE SEQUENCE [LARGE SCALE GENOMIC DNA]</scope>
    <source>
        <strain evidence="1 2">RmlP026</strain>
    </source>
</reference>
<comment type="caution">
    <text evidence="1">The sequence shown here is derived from an EMBL/GenBank/DDBJ whole genome shotgun (WGS) entry which is preliminary data.</text>
</comment>
<dbReference type="RefSeq" id="WP_129225749.1">
    <property type="nucleotide sequence ID" value="NZ_QYBB01000008.1"/>
</dbReference>
<gene>
    <name evidence="1" type="ORF">D3273_09335</name>
</gene>
<proteinExistence type="predicted"/>
<evidence type="ECO:0000313" key="1">
    <source>
        <dbReference type="EMBL" id="RYC32226.1"/>
    </source>
</evidence>
<name>A0A4Q2UB06_9HYPH</name>
<protein>
    <submittedName>
        <fullName evidence="1">Uncharacterized protein</fullName>
    </submittedName>
</protein>
<dbReference type="AlphaFoldDB" id="A0A4Q2UB06"/>
<accession>A0A4Q2UB06</accession>
<sequence length="190" mass="18909">MTPPPRRCPAAGGRVPACPERPDCPAAPAATLPRDGAERTVMLALRFVAAAADTGDAACFDAAFDGAEAAFGARDGALVVARAAALVRALKRDGAAWQFLPPPCRFLSPGEARLLAALRLRLSGARGAGTAELSGARGAGTAELSGARGAGTAELSGATRAALADLAVPVRAAGLPLLPPAPRADARATV</sequence>